<evidence type="ECO:0000313" key="2">
    <source>
        <dbReference type="Proteomes" id="UP000605897"/>
    </source>
</evidence>
<organism evidence="1 2">
    <name type="scientific">Amycolatopsis deserti</name>
    <dbReference type="NCBI Taxonomy" id="185696"/>
    <lineage>
        <taxon>Bacteria</taxon>
        <taxon>Bacillati</taxon>
        <taxon>Actinomycetota</taxon>
        <taxon>Actinomycetes</taxon>
        <taxon>Pseudonocardiales</taxon>
        <taxon>Pseudonocardiaceae</taxon>
        <taxon>Amycolatopsis</taxon>
    </lineage>
</organism>
<reference evidence="2" key="1">
    <citation type="journal article" date="2019" name="Int. J. Syst. Evol. Microbiol.">
        <title>The Global Catalogue of Microorganisms (GCM) 10K type strain sequencing project: providing services to taxonomists for standard genome sequencing and annotation.</title>
        <authorList>
            <consortium name="The Broad Institute Genomics Platform"/>
            <consortium name="The Broad Institute Genome Sequencing Center for Infectious Disease"/>
            <person name="Wu L."/>
            <person name="Ma J."/>
        </authorList>
    </citation>
    <scope>NUCLEOTIDE SEQUENCE [LARGE SCALE GENOMIC DNA]</scope>
    <source>
        <strain evidence="2">CGMCC 4.7677</strain>
    </source>
</reference>
<evidence type="ECO:0000313" key="1">
    <source>
        <dbReference type="EMBL" id="GHE99755.1"/>
    </source>
</evidence>
<dbReference type="Proteomes" id="UP000605897">
    <property type="component" value="Unassembled WGS sequence"/>
</dbReference>
<comment type="caution">
    <text evidence="1">The sequence shown here is derived from an EMBL/GenBank/DDBJ whole genome shotgun (WGS) entry which is preliminary data.</text>
</comment>
<dbReference type="EMBL" id="BNAU01000003">
    <property type="protein sequence ID" value="GHE99755.1"/>
    <property type="molecule type" value="Genomic_DNA"/>
</dbReference>
<sequence>MHGSVEAAGATVIRPGAGCGVPLTVVVHALARPAAATTAAIRHLTESLPGQV</sequence>
<keyword evidence="2" id="KW-1185">Reference proteome</keyword>
<accession>A0ABQ3J1N5</accession>
<protein>
    <submittedName>
        <fullName evidence="1">Uncharacterized protein</fullName>
    </submittedName>
</protein>
<proteinExistence type="predicted"/>
<name>A0ABQ3J1N5_9PSEU</name>
<gene>
    <name evidence="1" type="ORF">GCM10017786_36220</name>
</gene>